<organism evidence="1">
    <name type="scientific">Myoviridae sp. ctlHW5</name>
    <dbReference type="NCBI Taxonomy" id="2826691"/>
    <lineage>
        <taxon>Viruses</taxon>
        <taxon>Duplodnaviria</taxon>
        <taxon>Heunggongvirae</taxon>
        <taxon>Uroviricota</taxon>
        <taxon>Caudoviricetes</taxon>
    </lineage>
</organism>
<protein>
    <submittedName>
        <fullName evidence="1">Large Terminase</fullName>
    </submittedName>
</protein>
<sequence length="505" mass="59158">MRAEDKIAKERYLQKIAFAKSAGSRFANETAEERKANIEACRKNPRLMVERYFPHYADAPCADFQIEWAKMVQKNPTFKGFCQWGRALAKSVWNDIFIPFWLWLQGEPMYLVIIGNSYERAEQLLEDIKAEFEANPRILADFGEQKQLGTWEDGFFITKGGFIGQALGMGQNTRGLRVKNKRPTFIVADDLEDKEINKNPRRQEEVVKWIDTALIPTMDGKYRRFVQANNRFAPVMIQTMLQEKHPKWKVHQVNAYDPVTYAPTWVGKYDDTYFYELVYGDNGIGELAANAEYNNSPYIEGVIFKEEQFQWVKLPQLRTMEYIIGHWDIAYAGNATSDYNAVVVEGIKERKFYVIDTFCRQTKMRAAVEWMCQFQKHLPAGVVVHWQYEAQFWNDEVQRTIREVEKETGITLNLTKRTLDKTRKIDRIMSMQPYYQNGRVFYNENLKGSVDMQTGTGQLKSIEPQYKTHDDWPDAHQICTTDLEAYMPNNSFKVLMGKMKTFNRW</sequence>
<dbReference type="Gene3D" id="3.40.50.300">
    <property type="entry name" value="P-loop containing nucleotide triphosphate hydrolases"/>
    <property type="match status" value="1"/>
</dbReference>
<dbReference type="EMBL" id="BK015089">
    <property type="protein sequence ID" value="DAD90556.1"/>
    <property type="molecule type" value="Genomic_DNA"/>
</dbReference>
<evidence type="ECO:0000313" key="1">
    <source>
        <dbReference type="EMBL" id="DAD90556.1"/>
    </source>
</evidence>
<accession>A0A8S5N7S9</accession>
<reference evidence="1" key="1">
    <citation type="journal article" date="2021" name="Proc. Natl. Acad. Sci. U.S.A.">
        <title>A Catalog of Tens of Thousands of Viruses from Human Metagenomes Reveals Hidden Associations with Chronic Diseases.</title>
        <authorList>
            <person name="Tisza M.J."/>
            <person name="Buck C.B."/>
        </authorList>
    </citation>
    <scope>NUCLEOTIDE SEQUENCE</scope>
    <source>
        <strain evidence="1">CtlHW5</strain>
    </source>
</reference>
<dbReference type="InterPro" id="IPR027417">
    <property type="entry name" value="P-loop_NTPase"/>
</dbReference>
<name>A0A8S5N7S9_9CAUD</name>
<proteinExistence type="predicted"/>